<dbReference type="SMART" id="SM00388">
    <property type="entry name" value="HisKA"/>
    <property type="match status" value="1"/>
</dbReference>
<feature type="domain" description="Response regulatory" evidence="12">
    <location>
        <begin position="696"/>
        <end position="813"/>
    </location>
</feature>
<dbReference type="CDD" id="cd00082">
    <property type="entry name" value="HisKA"/>
    <property type="match status" value="1"/>
</dbReference>
<keyword evidence="4" id="KW-0808">Transferase</keyword>
<evidence type="ECO:0000256" key="10">
    <source>
        <dbReference type="SAM" id="Phobius"/>
    </source>
</evidence>
<feature type="transmembrane region" description="Helical" evidence="10">
    <location>
        <begin position="365"/>
        <end position="382"/>
    </location>
</feature>
<dbReference type="SUPFAM" id="SSF52172">
    <property type="entry name" value="CheY-like"/>
    <property type="match status" value="1"/>
</dbReference>
<organism evidence="13 14">
    <name type="scientific">Cohnella hashimotonis</name>
    <dbReference type="NCBI Taxonomy" id="2826895"/>
    <lineage>
        <taxon>Bacteria</taxon>
        <taxon>Bacillati</taxon>
        <taxon>Bacillota</taxon>
        <taxon>Bacilli</taxon>
        <taxon>Bacillales</taxon>
        <taxon>Paenibacillaceae</taxon>
        <taxon>Cohnella</taxon>
    </lineage>
</organism>
<feature type="domain" description="Histidine kinase" evidence="11">
    <location>
        <begin position="442"/>
        <end position="662"/>
    </location>
</feature>
<keyword evidence="5" id="KW-0547">Nucleotide-binding</keyword>
<dbReference type="RefSeq" id="WP_282906596.1">
    <property type="nucleotide sequence ID" value="NZ_JAGRPV010000001.1"/>
</dbReference>
<dbReference type="InterPro" id="IPR005467">
    <property type="entry name" value="His_kinase_dom"/>
</dbReference>
<reference evidence="13" key="1">
    <citation type="submission" date="2023-04" db="EMBL/GenBank/DDBJ databases">
        <title>Comparative genomic analysis of Cohnella hashimotonis sp. nov., isolated from the International Space Station.</title>
        <authorList>
            <person name="Venkateswaran K."/>
            <person name="Simpson A."/>
        </authorList>
    </citation>
    <scope>NUCLEOTIDE SEQUENCE</scope>
    <source>
        <strain evidence="13">F6_2S_P_1</strain>
    </source>
</reference>
<dbReference type="EMBL" id="JAGRPV010000001">
    <property type="protein sequence ID" value="MDI4643540.1"/>
    <property type="molecule type" value="Genomic_DNA"/>
</dbReference>
<dbReference type="InterPro" id="IPR003661">
    <property type="entry name" value="HisK_dim/P_dom"/>
</dbReference>
<dbReference type="CDD" id="cd17574">
    <property type="entry name" value="REC_OmpR"/>
    <property type="match status" value="1"/>
</dbReference>
<comment type="caution">
    <text evidence="13">The sequence shown here is derived from an EMBL/GenBank/DDBJ whole genome shotgun (WGS) entry which is preliminary data.</text>
</comment>
<gene>
    <name evidence="13" type="ORF">KB449_01150</name>
</gene>
<keyword evidence="8" id="KW-0902">Two-component regulatory system</keyword>
<dbReference type="InterPro" id="IPR001789">
    <property type="entry name" value="Sig_transdc_resp-reg_receiver"/>
</dbReference>
<dbReference type="InterPro" id="IPR036097">
    <property type="entry name" value="HisK_dim/P_sf"/>
</dbReference>
<evidence type="ECO:0000313" key="14">
    <source>
        <dbReference type="Proteomes" id="UP001161691"/>
    </source>
</evidence>
<keyword evidence="10" id="KW-1133">Transmembrane helix</keyword>
<dbReference type="Pfam" id="PF02518">
    <property type="entry name" value="HATPase_c"/>
    <property type="match status" value="2"/>
</dbReference>
<evidence type="ECO:0000256" key="8">
    <source>
        <dbReference type="ARBA" id="ARBA00023012"/>
    </source>
</evidence>
<dbReference type="SUPFAM" id="SSF55874">
    <property type="entry name" value="ATPase domain of HSP90 chaperone/DNA topoisomerase II/histidine kinase"/>
    <property type="match status" value="2"/>
</dbReference>
<dbReference type="PANTHER" id="PTHR43547:SF2">
    <property type="entry name" value="HYBRID SIGNAL TRANSDUCTION HISTIDINE KINASE C"/>
    <property type="match status" value="1"/>
</dbReference>
<evidence type="ECO:0000256" key="6">
    <source>
        <dbReference type="ARBA" id="ARBA00022777"/>
    </source>
</evidence>
<keyword evidence="10" id="KW-0472">Membrane</keyword>
<evidence type="ECO:0000259" key="12">
    <source>
        <dbReference type="PROSITE" id="PS50110"/>
    </source>
</evidence>
<feature type="transmembrane region" description="Helical" evidence="10">
    <location>
        <begin position="238"/>
        <end position="256"/>
    </location>
</feature>
<keyword evidence="6" id="KW-0418">Kinase</keyword>
<evidence type="ECO:0000256" key="3">
    <source>
        <dbReference type="ARBA" id="ARBA00022553"/>
    </source>
</evidence>
<dbReference type="Gene3D" id="3.40.50.2300">
    <property type="match status" value="1"/>
</dbReference>
<dbReference type="InterPro" id="IPR003594">
    <property type="entry name" value="HATPase_dom"/>
</dbReference>
<evidence type="ECO:0000256" key="7">
    <source>
        <dbReference type="ARBA" id="ARBA00022840"/>
    </source>
</evidence>
<dbReference type="SUPFAM" id="SSF47384">
    <property type="entry name" value="Homodimeric domain of signal transducing histidine kinase"/>
    <property type="match status" value="1"/>
</dbReference>
<accession>A0ABT6TB42</accession>
<dbReference type="Pfam" id="PF00072">
    <property type="entry name" value="Response_reg"/>
    <property type="match status" value="1"/>
</dbReference>
<comment type="catalytic activity">
    <reaction evidence="1">
        <text>ATP + protein L-histidine = ADP + protein N-phospho-L-histidine.</text>
        <dbReference type="EC" id="2.7.13.3"/>
    </reaction>
</comment>
<dbReference type="PROSITE" id="PS50110">
    <property type="entry name" value="RESPONSE_REGULATORY"/>
    <property type="match status" value="1"/>
</dbReference>
<dbReference type="InterPro" id="IPR004358">
    <property type="entry name" value="Sig_transdc_His_kin-like_C"/>
</dbReference>
<dbReference type="EC" id="2.7.13.3" evidence="2"/>
<evidence type="ECO:0000256" key="1">
    <source>
        <dbReference type="ARBA" id="ARBA00000085"/>
    </source>
</evidence>
<dbReference type="Gene3D" id="1.10.287.130">
    <property type="match status" value="1"/>
</dbReference>
<evidence type="ECO:0000259" key="11">
    <source>
        <dbReference type="PROSITE" id="PS50109"/>
    </source>
</evidence>
<dbReference type="Gene3D" id="2.60.120.260">
    <property type="entry name" value="Galactose-binding domain-like"/>
    <property type="match status" value="1"/>
</dbReference>
<feature type="modified residue" description="4-aspartylphosphate" evidence="9">
    <location>
        <position position="746"/>
    </location>
</feature>
<dbReference type="SMART" id="SM00387">
    <property type="entry name" value="HATPase_c"/>
    <property type="match status" value="2"/>
</dbReference>
<dbReference type="GO" id="GO:0005524">
    <property type="term" value="F:ATP binding"/>
    <property type="evidence" value="ECO:0007669"/>
    <property type="project" value="UniProtKB-KW"/>
</dbReference>
<dbReference type="PRINTS" id="PR00344">
    <property type="entry name" value="BCTRLSENSOR"/>
</dbReference>
<dbReference type="Gene3D" id="3.30.565.10">
    <property type="entry name" value="Histidine kinase-like ATPase, C-terminal domain"/>
    <property type="match status" value="2"/>
</dbReference>
<keyword evidence="3 9" id="KW-0597">Phosphoprotein</keyword>
<feature type="domain" description="Histidine kinase" evidence="11">
    <location>
        <begin position="928"/>
        <end position="1027"/>
    </location>
</feature>
<feature type="transmembrane region" description="Helical" evidence="10">
    <location>
        <begin position="276"/>
        <end position="294"/>
    </location>
</feature>
<evidence type="ECO:0000256" key="5">
    <source>
        <dbReference type="ARBA" id="ARBA00022741"/>
    </source>
</evidence>
<evidence type="ECO:0000313" key="13">
    <source>
        <dbReference type="EMBL" id="MDI4643540.1"/>
    </source>
</evidence>
<feature type="transmembrane region" description="Helical" evidence="10">
    <location>
        <begin position="7"/>
        <end position="25"/>
    </location>
</feature>
<feature type="transmembrane region" description="Helical" evidence="10">
    <location>
        <begin position="331"/>
        <end position="353"/>
    </location>
</feature>
<name>A0ABT6TB42_9BACL</name>
<dbReference type="InterPro" id="IPR011006">
    <property type="entry name" value="CheY-like_superfamily"/>
</dbReference>
<protein>
    <recommendedName>
        <fullName evidence="2">histidine kinase</fullName>
        <ecNumber evidence="2">2.7.13.3</ecNumber>
    </recommendedName>
</protein>
<feature type="transmembrane region" description="Helical" evidence="10">
    <location>
        <begin position="208"/>
        <end position="231"/>
    </location>
</feature>
<dbReference type="InterPro" id="IPR036890">
    <property type="entry name" value="HATPase_C_sf"/>
</dbReference>
<evidence type="ECO:0000256" key="2">
    <source>
        <dbReference type="ARBA" id="ARBA00012438"/>
    </source>
</evidence>
<dbReference type="SMART" id="SM00448">
    <property type="entry name" value="REC"/>
    <property type="match status" value="1"/>
</dbReference>
<keyword evidence="7 13" id="KW-0067">ATP-binding</keyword>
<evidence type="ECO:0000256" key="4">
    <source>
        <dbReference type="ARBA" id="ARBA00022679"/>
    </source>
</evidence>
<sequence>MRLRQHIAIGILLLLIAGAFLAIYYPTVPSREAPRADRGELDLSGWDFEKKGLAVLDGEWAFYPGELVAPERFRQGSSPAASYLKVPGTWRGTAENGDGMSRRGYGTYRLLLRLSPSDDIYGIKVTSIRMGHRLYIDGKLLGESGQPSEARATNKPGNTPYTAYFQPNGSEIEIVLQVSNYDFVTGGIVNSLQFGLSSDMTKLNSVQIGTDLAICLVLVILGAYHISVYVLGRKEKAYLLLGSYMLMLGLQMSIYGEKITQRMLPDLPFDLVYKSLELFQFLGVVLIIRLFSIVENRLFKPRTRRWLELPFALYLASVVLLSYRVHIDYKYLFVMYEAVVVLCLACRLIYLYARNPAEKTERTERFLLLGGLLTLMIFLFGISLYGENMVPTDLVAKCALLGFILFMNLLLAVRVSNEYAKTEVLSKQLALSNQLKDEFLIHTSHELKTPLNGILNLISGLLEDEERGLGATQKQSLWLVKDTASKLSMLIRDLIDVTHLKHGELRLYPTVVDVRVAVQIVLDMLSFELSGKQVRFENQVQAETWMLADENRLRQVLYNLVHNAIKHTERGAVVIKSSMDKDKVIVFVEDTGTGIGPEKRATLFRDYADTQSALLPRDGYESMGVGLYISRKLIERMGGEIDLDWTEPGTGTRMRFSLPAAKQMPDYLEIAASRERSNRIEPEEGPLDRLDGHEHTVLVVDDEASNILTLRQMLRRHKFNVVTAFSAEEAISKLHQYPNVDLAIVDVMMPRASGIELCRLIRERRSILDLPILISTVKDSARDIALGFRSGANDYVTKPFDGETLMARIQNLISMKISIQEAMLSEQAFHQAQIKPHFLYNALSSIIGFCYTDGEKAASLLSVLSQYIRHILETDRQKSLVPLQRELEVIEAYVEIEKARFEERFDFLCEIEEGLEEFEVPSLSVQPFVENAIRHGLFEKDGPGTVRLSACIEENYVVVTIEDNGVGIPYERMQKIGKGEPSESRGGHGIGIANVRKRLDGIPGAALTLHSERGAGTVATIYLPYQS</sequence>
<proteinExistence type="predicted"/>
<dbReference type="InterPro" id="IPR011623">
    <property type="entry name" value="7TMR_DISM_rcpt_extracell_dom1"/>
</dbReference>
<feature type="transmembrane region" description="Helical" evidence="10">
    <location>
        <begin position="306"/>
        <end position="325"/>
    </location>
</feature>
<dbReference type="Pfam" id="PF07695">
    <property type="entry name" value="7TMR-DISM_7TM"/>
    <property type="match status" value="1"/>
</dbReference>
<dbReference type="Proteomes" id="UP001161691">
    <property type="component" value="Unassembled WGS sequence"/>
</dbReference>
<evidence type="ECO:0000256" key="9">
    <source>
        <dbReference type="PROSITE-ProRule" id="PRU00169"/>
    </source>
</evidence>
<keyword evidence="14" id="KW-1185">Reference proteome</keyword>
<dbReference type="InterPro" id="IPR010559">
    <property type="entry name" value="Sig_transdc_His_kin_internal"/>
</dbReference>
<keyword evidence="10" id="KW-0812">Transmembrane</keyword>
<dbReference type="PANTHER" id="PTHR43547">
    <property type="entry name" value="TWO-COMPONENT HISTIDINE KINASE"/>
    <property type="match status" value="1"/>
</dbReference>
<dbReference type="PROSITE" id="PS50109">
    <property type="entry name" value="HIS_KIN"/>
    <property type="match status" value="2"/>
</dbReference>
<dbReference type="Pfam" id="PF00512">
    <property type="entry name" value="HisKA"/>
    <property type="match status" value="1"/>
</dbReference>
<dbReference type="Pfam" id="PF06580">
    <property type="entry name" value="His_kinase"/>
    <property type="match status" value="1"/>
</dbReference>